<dbReference type="STRING" id="331657.A0A4U0WD04"/>
<evidence type="ECO:0000256" key="1">
    <source>
        <dbReference type="ARBA" id="ARBA00004439"/>
    </source>
</evidence>
<dbReference type="PANTHER" id="PTHR13038:SF10">
    <property type="entry name" value="AUTOPHAGY-RELATED PROTEIN 9"/>
    <property type="match status" value="1"/>
</dbReference>
<evidence type="ECO:0000256" key="6">
    <source>
        <dbReference type="ARBA" id="ARBA00018074"/>
    </source>
</evidence>
<evidence type="ECO:0000256" key="8">
    <source>
        <dbReference type="ARBA" id="ARBA00022692"/>
    </source>
</evidence>
<evidence type="ECO:0000256" key="19">
    <source>
        <dbReference type="RuleBase" id="RU364027"/>
    </source>
</evidence>
<feature type="compositionally biased region" description="Polar residues" evidence="20">
    <location>
        <begin position="716"/>
        <end position="726"/>
    </location>
</feature>
<feature type="compositionally biased region" description="Basic and acidic residues" evidence="20">
    <location>
        <begin position="22"/>
        <end position="35"/>
    </location>
</feature>
<feature type="compositionally biased region" description="Polar residues" evidence="20">
    <location>
        <begin position="794"/>
        <end position="804"/>
    </location>
</feature>
<keyword evidence="14" id="KW-0968">Cytoplasmic vesicle</keyword>
<comment type="catalytic activity">
    <reaction evidence="16">
        <text>a 1,2-diacyl-sn-glycero-3-phosphoethanolamine(in) = a 1,2-diacyl-sn-glycero-3-phosphoethanolamine(out)</text>
        <dbReference type="Rhea" id="RHEA:38895"/>
        <dbReference type="ChEBI" id="CHEBI:64612"/>
    </reaction>
</comment>
<comment type="catalytic activity">
    <reaction evidence="15">
        <text>a 1,2-diacyl-sn-glycero-3-phospho-L-serine(in) = a 1,2-diacyl-sn-glycero-3-phospho-L-serine(out)</text>
        <dbReference type="Rhea" id="RHEA:38663"/>
        <dbReference type="ChEBI" id="CHEBI:57262"/>
    </reaction>
</comment>
<keyword evidence="9 19" id="KW-1133">Transmembrane helix</keyword>
<keyword evidence="12 19" id="KW-0445">Lipid transport</keyword>
<evidence type="ECO:0000256" key="11">
    <source>
        <dbReference type="ARBA" id="ARBA00023034"/>
    </source>
</evidence>
<name>A0A4U0WD04_9PEZI</name>
<evidence type="ECO:0000313" key="22">
    <source>
        <dbReference type="Proteomes" id="UP000308768"/>
    </source>
</evidence>
<evidence type="ECO:0000256" key="4">
    <source>
        <dbReference type="ARBA" id="ARBA00004653"/>
    </source>
</evidence>
<protein>
    <recommendedName>
        <fullName evidence="6 19">Autophagy-related protein 9</fullName>
    </recommendedName>
</protein>
<dbReference type="GO" id="GO:0034045">
    <property type="term" value="C:phagophore assembly site membrane"/>
    <property type="evidence" value="ECO:0007669"/>
    <property type="project" value="UniProtKB-SubCell"/>
</dbReference>
<evidence type="ECO:0000256" key="2">
    <source>
        <dbReference type="ARBA" id="ARBA00004477"/>
    </source>
</evidence>
<comment type="caution">
    <text evidence="21">The sequence shown here is derived from an EMBL/GenBank/DDBJ whole genome shotgun (WGS) entry which is preliminary data.</text>
</comment>
<dbReference type="GO" id="GO:0034497">
    <property type="term" value="P:protein localization to phagophore assembly site"/>
    <property type="evidence" value="ECO:0007669"/>
    <property type="project" value="TreeGrafter"/>
</dbReference>
<keyword evidence="7 19" id="KW-0813">Transport</keyword>
<dbReference type="AlphaFoldDB" id="A0A4U0WD04"/>
<evidence type="ECO:0000256" key="9">
    <source>
        <dbReference type="ARBA" id="ARBA00022989"/>
    </source>
</evidence>
<evidence type="ECO:0000256" key="5">
    <source>
        <dbReference type="ARBA" id="ARBA00006185"/>
    </source>
</evidence>
<dbReference type="GO" id="GO:0000422">
    <property type="term" value="P:autophagy of mitochondrion"/>
    <property type="evidence" value="ECO:0007669"/>
    <property type="project" value="TreeGrafter"/>
</dbReference>
<feature type="region of interest" description="Disordered" evidence="20">
    <location>
        <begin position="15"/>
        <end position="35"/>
    </location>
</feature>
<keyword evidence="13 19" id="KW-0472">Membrane</keyword>
<feature type="transmembrane region" description="Helical" evidence="19">
    <location>
        <begin position="478"/>
        <end position="496"/>
    </location>
</feature>
<gene>
    <name evidence="21" type="ORF">B0A49_11393</name>
</gene>
<accession>A0A4U0WD04</accession>
<dbReference type="Proteomes" id="UP000308768">
    <property type="component" value="Unassembled WGS sequence"/>
</dbReference>
<dbReference type="GO" id="GO:0005776">
    <property type="term" value="C:autophagosome"/>
    <property type="evidence" value="ECO:0007669"/>
    <property type="project" value="TreeGrafter"/>
</dbReference>
<dbReference type="GO" id="GO:0030659">
    <property type="term" value="C:cytoplasmic vesicle membrane"/>
    <property type="evidence" value="ECO:0007669"/>
    <property type="project" value="UniProtKB-SubCell"/>
</dbReference>
<dbReference type="GO" id="GO:0061709">
    <property type="term" value="P:reticulophagy"/>
    <property type="evidence" value="ECO:0007669"/>
    <property type="project" value="TreeGrafter"/>
</dbReference>
<dbReference type="EMBL" id="NAJN01001907">
    <property type="protein sequence ID" value="TKA60183.1"/>
    <property type="molecule type" value="Genomic_DNA"/>
</dbReference>
<dbReference type="GO" id="GO:0006869">
    <property type="term" value="P:lipid transport"/>
    <property type="evidence" value="ECO:0007669"/>
    <property type="project" value="UniProtKB-KW"/>
</dbReference>
<reference evidence="21 22" key="1">
    <citation type="submission" date="2017-03" db="EMBL/GenBank/DDBJ databases">
        <title>Genomes of endolithic fungi from Antarctica.</title>
        <authorList>
            <person name="Coleine C."/>
            <person name="Masonjones S."/>
            <person name="Stajich J.E."/>
        </authorList>
    </citation>
    <scope>NUCLEOTIDE SEQUENCE [LARGE SCALE GENOMIC DNA]</scope>
    <source>
        <strain evidence="21 22">CCFEE 5187</strain>
    </source>
</reference>
<sequence length="864" mass="98361">MLSSNMLSRFLPPATGSTSVYERMREDERSDASDVEGHAGMALDEQNLGEHFHDQDLDHMLAGAAEIDQDGCKAIRVQLLAETMTMTSQSLYSSKDIGPPLPPQGMLLFQLPYLDLRQETREHKCVGAMYKWASVQNLDKFLLEVYEYFLGHGIWSILLARFLNLLYARSPHPVALGTIAFVLGFSIFLTACINYSEIPKRTSLSEVVVPKCTNNMSGFWNLMIWLLSFLWIAKLFQDIADIPRLWYLHNFYHHLLEIPDTDIQTVSWQHVVHRLMTLRDTNPATAKNISTRNRKFIGNQSKQRMDASDIANRLMRRENYLIALLNKDILDMTLPIPFLKGRQFFSRTLEWNIKYCVMDFVFNDADQVRPMFLKEAFRRDLAKGIRQRFYFAAITNTFTAIPVGIFVVIVYFLRSFSEFKDTPSKAVARSFTPFAEWKFRQFNELWHLFHRRSKMAYPYANAYLEQFPNNKTQQLRRFVSFVAGALMAVLGLATLIDSELFLGFEITPGRTAIFYLTTLTAIYAATRTAEDQETLVHAPEFHLKDVIEVTQYCPEHWKDRLHTDEVRKEFSALYQIKPVIFLEEMLGIILTPVILWYSLPKCSERLVDFFREFTIHVDGLGYVCQYAEFSFPKGGKNTAAVDPAEPGGEDAGLREDYYAAKDGKMLASYYGFIEDYNIIHPGRPFGPNRHPSRRVHYPPPDFSGLLSPGAAASGIRATSNQPTNRGQPVRRMSRAGPSAVHSSPMHSILLDPHHQPAMAGSRVSPRAVAHSRYSRSHRPLTEYREEAEEDMPDVQTQQAVSSSRLIEEDSNLGDSWKTTRGGDLDSDTDGDNAKAMDEAKGGGVLGLIYQFSKARTDNRGGTVI</sequence>
<evidence type="ECO:0000256" key="12">
    <source>
        <dbReference type="ARBA" id="ARBA00023055"/>
    </source>
</evidence>
<comment type="function">
    <text evidence="19">Phospholipid scramblase involved in autophagy. Cycles between the preautophagosomal structure/phagophore assembly site (PAS) and the cytoplasmic vesicle pool and supplies membrane for the growing autophagosome. Lipid scramblase activity plays a key role in preautophagosomal structure/phagophore assembly by distributing the phospholipids that arrive through ATG2 from the cytoplasmic to the luminal leaflet of the bilayer, thereby driving autophagosomal membrane expansion.</text>
</comment>
<proteinExistence type="inferred from homology"/>
<keyword evidence="10 19" id="KW-0072">Autophagy</keyword>
<feature type="transmembrane region" description="Helical" evidence="19">
    <location>
        <begin position="148"/>
        <end position="167"/>
    </location>
</feature>
<evidence type="ECO:0000256" key="17">
    <source>
        <dbReference type="ARBA" id="ARBA00024621"/>
    </source>
</evidence>
<dbReference type="OrthoDB" id="2020634at2759"/>
<dbReference type="GO" id="GO:0000139">
    <property type="term" value="C:Golgi membrane"/>
    <property type="evidence" value="ECO:0007669"/>
    <property type="project" value="UniProtKB-SubCell"/>
</dbReference>
<evidence type="ECO:0000313" key="21">
    <source>
        <dbReference type="EMBL" id="TKA60183.1"/>
    </source>
</evidence>
<comment type="subcellular location">
    <subcellularLocation>
        <location evidence="1">Cytoplasmic vesicle membrane</location>
        <topology evidence="1">Multi-pass membrane protein</topology>
    </subcellularLocation>
    <subcellularLocation>
        <location evidence="2">Endoplasmic reticulum membrane</location>
        <topology evidence="2">Multi-pass membrane protein</topology>
    </subcellularLocation>
    <subcellularLocation>
        <location evidence="4">Golgi apparatus membrane</location>
        <topology evidence="4">Multi-pass membrane protein</topology>
    </subcellularLocation>
    <subcellularLocation>
        <location evidence="3 19">Preautophagosomal structure membrane</location>
        <topology evidence="3 19">Multi-pass membrane protein</topology>
    </subcellularLocation>
</comment>
<evidence type="ECO:0000256" key="7">
    <source>
        <dbReference type="ARBA" id="ARBA00022448"/>
    </source>
</evidence>
<feature type="transmembrane region" description="Helical" evidence="19">
    <location>
        <begin position="174"/>
        <end position="196"/>
    </location>
</feature>
<feature type="region of interest" description="Disordered" evidence="20">
    <location>
        <begin position="684"/>
        <end position="838"/>
    </location>
</feature>
<evidence type="ECO:0000256" key="16">
    <source>
        <dbReference type="ARBA" id="ARBA00024615"/>
    </source>
</evidence>
<comment type="catalytic activity">
    <reaction evidence="18">
        <text>a 1,2-diacyl-sn-glycero-3-phosphocholine(in) = a 1,2-diacyl-sn-glycero-3-phosphocholine(out)</text>
        <dbReference type="Rhea" id="RHEA:38571"/>
        <dbReference type="ChEBI" id="CHEBI:57643"/>
    </reaction>
</comment>
<comment type="similarity">
    <text evidence="5 19">Belongs to the ATG9 family.</text>
</comment>
<evidence type="ECO:0000256" key="20">
    <source>
        <dbReference type="SAM" id="MobiDB-lite"/>
    </source>
</evidence>
<feature type="transmembrane region" description="Helical" evidence="19">
    <location>
        <begin position="389"/>
        <end position="413"/>
    </location>
</feature>
<evidence type="ECO:0000256" key="10">
    <source>
        <dbReference type="ARBA" id="ARBA00023006"/>
    </source>
</evidence>
<organism evidence="21 22">
    <name type="scientific">Cryomyces minteri</name>
    <dbReference type="NCBI Taxonomy" id="331657"/>
    <lineage>
        <taxon>Eukaryota</taxon>
        <taxon>Fungi</taxon>
        <taxon>Dikarya</taxon>
        <taxon>Ascomycota</taxon>
        <taxon>Pezizomycotina</taxon>
        <taxon>Dothideomycetes</taxon>
        <taxon>Dothideomycetes incertae sedis</taxon>
        <taxon>Cryomyces</taxon>
    </lineage>
</organism>
<feature type="transmembrane region" description="Helical" evidence="19">
    <location>
        <begin position="579"/>
        <end position="599"/>
    </location>
</feature>
<feature type="transmembrane region" description="Helical" evidence="19">
    <location>
        <begin position="216"/>
        <end position="236"/>
    </location>
</feature>
<evidence type="ECO:0000256" key="3">
    <source>
        <dbReference type="ARBA" id="ARBA00004511"/>
    </source>
</evidence>
<keyword evidence="8 19" id="KW-0812">Transmembrane</keyword>
<dbReference type="InterPro" id="IPR007241">
    <property type="entry name" value="Autophagy-rel_prot_9"/>
</dbReference>
<dbReference type="GO" id="GO:0005789">
    <property type="term" value="C:endoplasmic reticulum membrane"/>
    <property type="evidence" value="ECO:0007669"/>
    <property type="project" value="UniProtKB-SubCell"/>
</dbReference>
<dbReference type="PANTHER" id="PTHR13038">
    <property type="entry name" value="APG9 AUTOPHAGY 9"/>
    <property type="match status" value="1"/>
</dbReference>
<evidence type="ECO:0000256" key="18">
    <source>
        <dbReference type="ARBA" id="ARBA00024631"/>
    </source>
</evidence>
<evidence type="ECO:0000256" key="15">
    <source>
        <dbReference type="ARBA" id="ARBA00024479"/>
    </source>
</evidence>
<dbReference type="Pfam" id="PF04109">
    <property type="entry name" value="ATG9"/>
    <property type="match status" value="1"/>
</dbReference>
<dbReference type="GO" id="GO:0034727">
    <property type="term" value="P:piecemeal microautophagy of the nucleus"/>
    <property type="evidence" value="ECO:0007669"/>
    <property type="project" value="TreeGrafter"/>
</dbReference>
<keyword evidence="11" id="KW-0333">Golgi apparatus</keyword>
<comment type="catalytic activity">
    <reaction evidence="17">
        <text>a 1,2-diacyl-sn-glycero-3-phospho-(1D-myo-inositol-3-phosphate)(in) = a 1,2-diacyl-sn-glycero-3-phospho-(1D-myo-inositol-3-phosphate)(out)</text>
        <dbReference type="Rhea" id="RHEA:67920"/>
        <dbReference type="ChEBI" id="CHEBI:58088"/>
    </reaction>
</comment>
<evidence type="ECO:0000256" key="14">
    <source>
        <dbReference type="ARBA" id="ARBA00023329"/>
    </source>
</evidence>
<keyword evidence="22" id="KW-1185">Reference proteome</keyword>
<evidence type="ECO:0000256" key="13">
    <source>
        <dbReference type="ARBA" id="ARBA00023136"/>
    </source>
</evidence>